<name>A0A2P8QY88_9BACT</name>
<evidence type="ECO:0000313" key="2">
    <source>
        <dbReference type="EMBL" id="PSM51218.1"/>
    </source>
</evidence>
<sequence>AKFDRAKFWEEFKKASFILTTTLLLTLLFTGCDNNKSKADFVVTADTNVSKVPGLSKYVTQEEVDSFAFRYWDIDHNFTKNRDPLMMKFKRVLRTKDTNKILNFLKEHNLSVDVDIEDKTTPLMYSSFYNDLNTSKELIKLGANIRAKDRYKLSPLAYAVENNSTLTAKLLLDSGVKFDELTQIQTYLTPPVYRGIEKIIVDGDNITIIYKGKWKTDDHSKDEVEPFKYIVTGNFLELTKMVLESGYKPQRLKAYPDRIQGISEGYDRNLDIENSVFSRLDDIPNYEPMLDLLLKYNVYGGELTKEQLKKAYDDCYYYYSSYLRHRDKMGNIFYIKPYKEHLEKHCPIENSTFKDIKEFFRYSNGKNKIDEIMWIGKTDKVIYKNSNNKFNNKPNNKE</sequence>
<dbReference type="EMBL" id="PDHH01000015">
    <property type="protein sequence ID" value="PSM51218.1"/>
    <property type="molecule type" value="Genomic_DNA"/>
</dbReference>
<protein>
    <submittedName>
        <fullName evidence="2">Uncharacterized protein</fullName>
    </submittedName>
</protein>
<dbReference type="RefSeq" id="WP_106872948.1">
    <property type="nucleotide sequence ID" value="NZ_PDHH01000015.1"/>
</dbReference>
<feature type="repeat" description="ANK" evidence="1">
    <location>
        <begin position="118"/>
        <end position="150"/>
    </location>
</feature>
<feature type="non-terminal residue" evidence="2">
    <location>
        <position position="1"/>
    </location>
</feature>
<keyword evidence="1" id="KW-0040">ANK repeat</keyword>
<accession>A0A2P8QY88</accession>
<dbReference type="SUPFAM" id="SSF48403">
    <property type="entry name" value="Ankyrin repeat"/>
    <property type="match status" value="1"/>
</dbReference>
<dbReference type="OrthoDB" id="5355259at2"/>
<dbReference type="SMART" id="SM00248">
    <property type="entry name" value="ANK"/>
    <property type="match status" value="2"/>
</dbReference>
<evidence type="ECO:0000256" key="1">
    <source>
        <dbReference type="PROSITE-ProRule" id="PRU00023"/>
    </source>
</evidence>
<dbReference type="Pfam" id="PF12796">
    <property type="entry name" value="Ank_2"/>
    <property type="match status" value="1"/>
</dbReference>
<proteinExistence type="predicted"/>
<comment type="caution">
    <text evidence="2">The sequence shown here is derived from an EMBL/GenBank/DDBJ whole genome shotgun (WGS) entry which is preliminary data.</text>
</comment>
<gene>
    <name evidence="2" type="ORF">CQ405_09250</name>
</gene>
<dbReference type="InterPro" id="IPR036770">
    <property type="entry name" value="Ankyrin_rpt-contain_sf"/>
</dbReference>
<organism evidence="2 3">
    <name type="scientific">Campylobacter blaseri</name>
    <dbReference type="NCBI Taxonomy" id="2042961"/>
    <lineage>
        <taxon>Bacteria</taxon>
        <taxon>Pseudomonadati</taxon>
        <taxon>Campylobacterota</taxon>
        <taxon>Epsilonproteobacteria</taxon>
        <taxon>Campylobacterales</taxon>
        <taxon>Campylobacteraceae</taxon>
        <taxon>Campylobacter</taxon>
    </lineage>
</organism>
<dbReference type="PROSITE" id="PS50088">
    <property type="entry name" value="ANK_REPEAT"/>
    <property type="match status" value="1"/>
</dbReference>
<dbReference type="AlphaFoldDB" id="A0A2P8QY88"/>
<dbReference type="InterPro" id="IPR002110">
    <property type="entry name" value="Ankyrin_rpt"/>
</dbReference>
<evidence type="ECO:0000313" key="3">
    <source>
        <dbReference type="Proteomes" id="UP000240535"/>
    </source>
</evidence>
<keyword evidence="3" id="KW-1185">Reference proteome</keyword>
<reference evidence="3" key="1">
    <citation type="submission" date="2017-10" db="EMBL/GenBank/DDBJ databases">
        <title>Campylobacter species from seals.</title>
        <authorList>
            <person name="Gilbert M.J."/>
            <person name="Zomer A.L."/>
            <person name="Timmerman A.J."/>
            <person name="Duim B."/>
            <person name="Wagenaar J.A."/>
        </authorList>
    </citation>
    <scope>NUCLEOTIDE SEQUENCE [LARGE SCALE GENOMIC DNA]</scope>
    <source>
        <strain evidence="3">17S00004-5</strain>
    </source>
</reference>
<dbReference type="Gene3D" id="1.25.40.20">
    <property type="entry name" value="Ankyrin repeat-containing domain"/>
    <property type="match status" value="1"/>
</dbReference>
<dbReference type="Proteomes" id="UP000240535">
    <property type="component" value="Unassembled WGS sequence"/>
</dbReference>